<reference evidence="1 2" key="1">
    <citation type="submission" date="2015-01" db="EMBL/GenBank/DDBJ databases">
        <title>Evolution of Trichinella species and genotypes.</title>
        <authorList>
            <person name="Korhonen P.K."/>
            <person name="Edoardo P."/>
            <person name="Giuseppe L.R."/>
            <person name="Gasser R.B."/>
        </authorList>
    </citation>
    <scope>NUCLEOTIDE SEQUENCE [LARGE SCALE GENOMIC DNA]</scope>
    <source>
        <strain evidence="1">ISS120</strain>
    </source>
</reference>
<name>A0A0V1CJD4_TRIBR</name>
<dbReference type="OrthoDB" id="10552924at2759"/>
<accession>A0A0V1CJD4</accession>
<dbReference type="EMBL" id="JYDI01000185">
    <property type="protein sequence ID" value="KRY49134.1"/>
    <property type="molecule type" value="Genomic_DNA"/>
</dbReference>
<protein>
    <submittedName>
        <fullName evidence="1">Uncharacterized protein</fullName>
    </submittedName>
</protein>
<sequence length="92" mass="10733">MFSIMLEQELMEYDELKCDKRPKTEGDQAGKNEEEKEEFDYLKLGIHISVFFSTPVGCYLLQYLNNFPKQQHAFLSYCSSFVISLRSFTAGE</sequence>
<organism evidence="1 2">
    <name type="scientific">Trichinella britovi</name>
    <name type="common">Parasitic roundworm</name>
    <dbReference type="NCBI Taxonomy" id="45882"/>
    <lineage>
        <taxon>Eukaryota</taxon>
        <taxon>Metazoa</taxon>
        <taxon>Ecdysozoa</taxon>
        <taxon>Nematoda</taxon>
        <taxon>Enoplea</taxon>
        <taxon>Dorylaimia</taxon>
        <taxon>Trichinellida</taxon>
        <taxon>Trichinellidae</taxon>
        <taxon>Trichinella</taxon>
    </lineage>
</organism>
<dbReference type="Proteomes" id="UP000054653">
    <property type="component" value="Unassembled WGS sequence"/>
</dbReference>
<keyword evidence="2" id="KW-1185">Reference proteome</keyword>
<dbReference type="AlphaFoldDB" id="A0A0V1CJD4"/>
<evidence type="ECO:0000313" key="1">
    <source>
        <dbReference type="EMBL" id="KRY49134.1"/>
    </source>
</evidence>
<gene>
    <name evidence="1" type="ORF">T03_4090</name>
</gene>
<dbReference type="STRING" id="45882.A0A0V1CJD4"/>
<proteinExistence type="predicted"/>
<comment type="caution">
    <text evidence="1">The sequence shown here is derived from an EMBL/GenBank/DDBJ whole genome shotgun (WGS) entry which is preliminary data.</text>
</comment>
<evidence type="ECO:0000313" key="2">
    <source>
        <dbReference type="Proteomes" id="UP000054653"/>
    </source>
</evidence>